<dbReference type="SUPFAM" id="SSF55961">
    <property type="entry name" value="Bet v1-like"/>
    <property type="match status" value="1"/>
</dbReference>
<gene>
    <name evidence="1" type="ORF">ACFFVD_04985</name>
</gene>
<comment type="caution">
    <text evidence="1">The sequence shown here is derived from an EMBL/GenBank/DDBJ whole genome shotgun (WGS) entry which is preliminary data.</text>
</comment>
<proteinExistence type="predicted"/>
<name>A0ABV5JNB8_9ACTN</name>
<keyword evidence="2" id="KW-1185">Reference proteome</keyword>
<dbReference type="Proteomes" id="UP001589700">
    <property type="component" value="Unassembled WGS sequence"/>
</dbReference>
<sequence>MYQVTAAIRTDDGGHRVECSVPLPVPSAVVWDAIATGEGISSWYVPCALEPQVGGRIIQFADPGAPDPTTGPEAAAEAMLTATVGEITVYSPPAGGAGGAAGSGGGASGGGAAGVFTYVERDWMGEGVPVPPWETSCEIEDVASGDVGEKIGDDDDTVGCVLRLRSGFDSGGQLPEEAVAGSVDGWSQALTVLAHRLTHRSADGVSTVAAAIDPVAVTVPELWARVASRLVAPAATPGAGGGESGSGSGRVGAVAKDGEVGGIVAAESEASMTLILSGPVDGMLELFAFPAGETHEVAAGSAALAVRVFEYVDAPEGDGSPLGAAAVDVASTWDTTRWRQWLGDIVGNM</sequence>
<dbReference type="Gene3D" id="3.30.530.20">
    <property type="match status" value="1"/>
</dbReference>
<dbReference type="RefSeq" id="WP_380023136.1">
    <property type="nucleotide sequence ID" value="NZ_JBHMDY010000004.1"/>
</dbReference>
<accession>A0ABV5JNB8</accession>
<protein>
    <submittedName>
        <fullName evidence="1">SRPBCC domain-containing protein</fullName>
    </submittedName>
</protein>
<evidence type="ECO:0000313" key="1">
    <source>
        <dbReference type="EMBL" id="MFB9259151.1"/>
    </source>
</evidence>
<organism evidence="1 2">
    <name type="scientific">Dietzia aerolata</name>
    <dbReference type="NCBI Taxonomy" id="595984"/>
    <lineage>
        <taxon>Bacteria</taxon>
        <taxon>Bacillati</taxon>
        <taxon>Actinomycetota</taxon>
        <taxon>Actinomycetes</taxon>
        <taxon>Mycobacteriales</taxon>
        <taxon>Dietziaceae</taxon>
        <taxon>Dietzia</taxon>
    </lineage>
</organism>
<reference evidence="1 2" key="1">
    <citation type="submission" date="2024-09" db="EMBL/GenBank/DDBJ databases">
        <authorList>
            <person name="Sun Q."/>
            <person name="Mori K."/>
        </authorList>
    </citation>
    <scope>NUCLEOTIDE SEQUENCE [LARGE SCALE GENOMIC DNA]</scope>
    <source>
        <strain evidence="1 2">CCM 7659</strain>
    </source>
</reference>
<dbReference type="InterPro" id="IPR023393">
    <property type="entry name" value="START-like_dom_sf"/>
</dbReference>
<evidence type="ECO:0000313" key="2">
    <source>
        <dbReference type="Proteomes" id="UP001589700"/>
    </source>
</evidence>
<dbReference type="EMBL" id="JBHMDY010000004">
    <property type="protein sequence ID" value="MFB9259151.1"/>
    <property type="molecule type" value="Genomic_DNA"/>
</dbReference>